<feature type="signal peptide" evidence="2">
    <location>
        <begin position="1"/>
        <end position="24"/>
    </location>
</feature>
<sequence>MTIAQTSLALLIIAAAASNGLSEAANLRQAQRHLAATYRQPSEYLPAMVARVNKERAAAGLPPVCANLKLQSSSQRHSDDMADHDYMARGGTDGSTMEKRVTDSGYAWDTAGENVAAGQNDVDAVMDAWMKSPEHRANILGDYNMLGASYAYNGRGSYQHYWTQDFGKSNRESCSSPGGSSTSPSSPGRVPQSNGGVPNNTRGPKKQDQVQSEADPVVHQTILRVPRAQKTETLSAKELEADDRPDLGLAVSPVPKTDVHVVNANTPLPAGERSIKETPVQADEEKDCNPKF</sequence>
<feature type="domain" description="SCP" evidence="3">
    <location>
        <begin position="50"/>
        <end position="166"/>
    </location>
</feature>
<protein>
    <recommendedName>
        <fullName evidence="3">SCP domain-containing protein</fullName>
    </recommendedName>
</protein>
<reference evidence="4 7" key="1">
    <citation type="submission" date="2018-09" db="EMBL/GenBank/DDBJ databases">
        <title>Genomic investigation of the strawberry pathogen Phytophthora fragariae indicates pathogenicity is determined by transcriptional variation in three key races.</title>
        <authorList>
            <person name="Adams T.M."/>
            <person name="Armitage A.D."/>
            <person name="Sobczyk M.K."/>
            <person name="Bates H.J."/>
            <person name="Dunwell J.M."/>
            <person name="Nellist C.F."/>
            <person name="Harrison R.J."/>
        </authorList>
    </citation>
    <scope>NUCLEOTIDE SEQUENCE [LARGE SCALE GENOMIC DNA]</scope>
    <source>
        <strain evidence="4 7">SCRP324</strain>
        <strain evidence="5 6">SCRP333</strain>
    </source>
</reference>
<proteinExistence type="predicted"/>
<dbReference type="Pfam" id="PF00188">
    <property type="entry name" value="CAP"/>
    <property type="match status" value="1"/>
</dbReference>
<gene>
    <name evidence="4" type="ORF">PR002_g21355</name>
    <name evidence="5" type="ORF">PR003_g22046</name>
</gene>
<feature type="compositionally biased region" description="Low complexity" evidence="1">
    <location>
        <begin position="173"/>
        <end position="188"/>
    </location>
</feature>
<dbReference type="AlphaFoldDB" id="A0A6A3J542"/>
<evidence type="ECO:0000313" key="4">
    <source>
        <dbReference type="EMBL" id="KAE8989770.1"/>
    </source>
</evidence>
<feature type="compositionally biased region" description="Polar residues" evidence="1">
    <location>
        <begin position="191"/>
        <end position="202"/>
    </location>
</feature>
<feature type="chain" id="PRO_5033872430" description="SCP domain-containing protein" evidence="2">
    <location>
        <begin position="25"/>
        <end position="292"/>
    </location>
</feature>
<comment type="caution">
    <text evidence="4">The sequence shown here is derived from an EMBL/GenBank/DDBJ whole genome shotgun (WGS) entry which is preliminary data.</text>
</comment>
<evidence type="ECO:0000313" key="6">
    <source>
        <dbReference type="Proteomes" id="UP000434957"/>
    </source>
</evidence>
<dbReference type="EMBL" id="QXFU01002148">
    <property type="protein sequence ID" value="KAE8989770.1"/>
    <property type="molecule type" value="Genomic_DNA"/>
</dbReference>
<dbReference type="SUPFAM" id="SSF55797">
    <property type="entry name" value="PR-1-like"/>
    <property type="match status" value="1"/>
</dbReference>
<evidence type="ECO:0000256" key="2">
    <source>
        <dbReference type="SAM" id="SignalP"/>
    </source>
</evidence>
<evidence type="ECO:0000259" key="3">
    <source>
        <dbReference type="Pfam" id="PF00188"/>
    </source>
</evidence>
<evidence type="ECO:0000313" key="7">
    <source>
        <dbReference type="Proteomes" id="UP000435112"/>
    </source>
</evidence>
<dbReference type="OrthoDB" id="122553at2759"/>
<organism evidence="4 7">
    <name type="scientific">Phytophthora rubi</name>
    <dbReference type="NCBI Taxonomy" id="129364"/>
    <lineage>
        <taxon>Eukaryota</taxon>
        <taxon>Sar</taxon>
        <taxon>Stramenopiles</taxon>
        <taxon>Oomycota</taxon>
        <taxon>Peronosporomycetes</taxon>
        <taxon>Peronosporales</taxon>
        <taxon>Peronosporaceae</taxon>
        <taxon>Phytophthora</taxon>
    </lineage>
</organism>
<keyword evidence="2" id="KW-0732">Signal</keyword>
<feature type="region of interest" description="Disordered" evidence="1">
    <location>
        <begin position="264"/>
        <end position="292"/>
    </location>
</feature>
<dbReference type="Proteomes" id="UP000435112">
    <property type="component" value="Unassembled WGS sequence"/>
</dbReference>
<dbReference type="PANTHER" id="PTHR31157">
    <property type="entry name" value="SCP DOMAIN-CONTAINING PROTEIN"/>
    <property type="match status" value="1"/>
</dbReference>
<dbReference type="InterPro" id="IPR014044">
    <property type="entry name" value="CAP_dom"/>
</dbReference>
<dbReference type="CDD" id="cd05379">
    <property type="entry name" value="CAP_bacterial"/>
    <property type="match status" value="1"/>
</dbReference>
<evidence type="ECO:0000256" key="1">
    <source>
        <dbReference type="SAM" id="MobiDB-lite"/>
    </source>
</evidence>
<dbReference type="Proteomes" id="UP000434957">
    <property type="component" value="Unassembled WGS sequence"/>
</dbReference>
<evidence type="ECO:0000313" key="5">
    <source>
        <dbReference type="EMBL" id="KAE9303291.1"/>
    </source>
</evidence>
<dbReference type="Gene3D" id="3.40.33.10">
    <property type="entry name" value="CAP"/>
    <property type="match status" value="1"/>
</dbReference>
<dbReference type="PANTHER" id="PTHR31157:SF1">
    <property type="entry name" value="SCP DOMAIN-CONTAINING PROTEIN"/>
    <property type="match status" value="1"/>
</dbReference>
<name>A0A6A3J542_9STRA</name>
<accession>A0A6A3J542</accession>
<dbReference type="InterPro" id="IPR035940">
    <property type="entry name" value="CAP_sf"/>
</dbReference>
<keyword evidence="6" id="KW-1185">Reference proteome</keyword>
<feature type="region of interest" description="Disordered" evidence="1">
    <location>
        <begin position="167"/>
        <end position="229"/>
    </location>
</feature>
<dbReference type="EMBL" id="QXFT01002136">
    <property type="protein sequence ID" value="KAE9303291.1"/>
    <property type="molecule type" value="Genomic_DNA"/>
</dbReference>